<keyword evidence="4" id="KW-1185">Reference proteome</keyword>
<proteinExistence type="predicted"/>
<dbReference type="KEGG" id="rml:FF011L_02900"/>
<feature type="domain" description="Microcystin LR degradation protein MlrC C-terminal" evidence="1">
    <location>
        <begin position="300"/>
        <end position="474"/>
    </location>
</feature>
<evidence type="ECO:0000259" key="2">
    <source>
        <dbReference type="Pfam" id="PF07364"/>
    </source>
</evidence>
<dbReference type="AlphaFoldDB" id="A0A517M9J2"/>
<dbReference type="InterPro" id="IPR010799">
    <property type="entry name" value="MlrC_C"/>
</dbReference>
<accession>A0A517M9J2</accession>
<evidence type="ECO:0008006" key="5">
    <source>
        <dbReference type="Google" id="ProtNLM"/>
    </source>
</evidence>
<evidence type="ECO:0000313" key="3">
    <source>
        <dbReference type="EMBL" id="QDS91560.1"/>
    </source>
</evidence>
<feature type="domain" description="Microcystin LR degradation protein MlrC N-terminal" evidence="2">
    <location>
        <begin position="3"/>
        <end position="289"/>
    </location>
</feature>
<dbReference type="InterPro" id="IPR009197">
    <property type="entry name" value="MlrC"/>
</dbReference>
<name>A0A517M9J2_9BACT</name>
<evidence type="ECO:0000259" key="1">
    <source>
        <dbReference type="Pfam" id="PF07171"/>
    </source>
</evidence>
<sequence>MPKILIAECKQEVSTFNPQLSRYDDFAVHHGEDLLRYHRRVHNEIGGALSVFDPIEDVEIVPTYSAAFITSGGTLATEAWERISQEFLDSIRAAPPVDAVYFCMHGAMASEQELDPEGYLLAETRKILGEQIPIVLSLDLHGILSERMIEHSDAIVAYHTYPHVDFYETGQRAARLLLRIESGEVKPVMVKTTIPALVRGDELITSSGRFGESIRIAQQVEEDPVGLSAGMFIGNPFTDVPSLQTYSFAVTDNDPEFAKRESLRIADRFWENHAHMRIPLLSLDAMADIACSHSEGTIALIDAADATSSGASGDSNAILRKLIESGYTGRTLVPIVDADAVAQAFSAGVSATISTTIGGSLDPERFQPLEMTLTVRSLSDGHFHSESFGERWFAGPTAVLESDNFTLVVSSRAVSLYDRSFFYAHGQNPKTFDAVVVKSPHCQHHMYAAWCTEMVNVDAPGSASANLPYLGHTRCPRPIFPLDADVTFTRQTKTFQRQR</sequence>
<organism evidence="3 4">
    <name type="scientific">Roseimaritima multifibrata</name>
    <dbReference type="NCBI Taxonomy" id="1930274"/>
    <lineage>
        <taxon>Bacteria</taxon>
        <taxon>Pseudomonadati</taxon>
        <taxon>Planctomycetota</taxon>
        <taxon>Planctomycetia</taxon>
        <taxon>Pirellulales</taxon>
        <taxon>Pirellulaceae</taxon>
        <taxon>Roseimaritima</taxon>
    </lineage>
</organism>
<evidence type="ECO:0000313" key="4">
    <source>
        <dbReference type="Proteomes" id="UP000320672"/>
    </source>
</evidence>
<dbReference type="Pfam" id="PF07364">
    <property type="entry name" value="DUF1485"/>
    <property type="match status" value="1"/>
</dbReference>
<dbReference type="OrthoDB" id="9815420at2"/>
<dbReference type="RefSeq" id="WP_145349610.1">
    <property type="nucleotide sequence ID" value="NZ_CP036262.1"/>
</dbReference>
<reference evidence="3 4" key="1">
    <citation type="submission" date="2019-02" db="EMBL/GenBank/DDBJ databases">
        <title>Deep-cultivation of Planctomycetes and their phenomic and genomic characterization uncovers novel biology.</title>
        <authorList>
            <person name="Wiegand S."/>
            <person name="Jogler M."/>
            <person name="Boedeker C."/>
            <person name="Pinto D."/>
            <person name="Vollmers J."/>
            <person name="Rivas-Marin E."/>
            <person name="Kohn T."/>
            <person name="Peeters S.H."/>
            <person name="Heuer A."/>
            <person name="Rast P."/>
            <person name="Oberbeckmann S."/>
            <person name="Bunk B."/>
            <person name="Jeske O."/>
            <person name="Meyerdierks A."/>
            <person name="Storesund J.E."/>
            <person name="Kallscheuer N."/>
            <person name="Luecker S."/>
            <person name="Lage O.M."/>
            <person name="Pohl T."/>
            <person name="Merkel B.J."/>
            <person name="Hornburger P."/>
            <person name="Mueller R.-W."/>
            <person name="Bruemmer F."/>
            <person name="Labrenz M."/>
            <person name="Spormann A.M."/>
            <person name="Op den Camp H."/>
            <person name="Overmann J."/>
            <person name="Amann R."/>
            <person name="Jetten M.S.M."/>
            <person name="Mascher T."/>
            <person name="Medema M.H."/>
            <person name="Devos D.P."/>
            <person name="Kaster A.-K."/>
            <person name="Ovreas L."/>
            <person name="Rohde M."/>
            <person name="Galperin M.Y."/>
            <person name="Jogler C."/>
        </authorList>
    </citation>
    <scope>NUCLEOTIDE SEQUENCE [LARGE SCALE GENOMIC DNA]</scope>
    <source>
        <strain evidence="3 4">FF011L</strain>
    </source>
</reference>
<dbReference type="Proteomes" id="UP000320672">
    <property type="component" value="Chromosome"/>
</dbReference>
<dbReference type="InterPro" id="IPR015995">
    <property type="entry name" value="MlrC_N"/>
</dbReference>
<protein>
    <recommendedName>
        <fullName evidence="5">Microcystin degradation protein MlrC</fullName>
    </recommendedName>
</protein>
<dbReference type="PIRSF" id="PIRSF012702">
    <property type="entry name" value="UCP012702"/>
    <property type="match status" value="1"/>
</dbReference>
<dbReference type="Pfam" id="PF07171">
    <property type="entry name" value="MlrC_C"/>
    <property type="match status" value="1"/>
</dbReference>
<dbReference type="EMBL" id="CP036262">
    <property type="protein sequence ID" value="QDS91560.1"/>
    <property type="molecule type" value="Genomic_DNA"/>
</dbReference>
<gene>
    <name evidence="3" type="ORF">FF011L_02900</name>
</gene>